<proteinExistence type="predicted"/>
<dbReference type="Pfam" id="PF00400">
    <property type="entry name" value="WD40"/>
    <property type="match status" value="1"/>
</dbReference>
<feature type="compositionally biased region" description="Basic and acidic residues" evidence="1">
    <location>
        <begin position="373"/>
        <end position="384"/>
    </location>
</feature>
<dbReference type="Gene3D" id="2.130.10.10">
    <property type="entry name" value="YVTN repeat-like/Quinoprotein amine dehydrogenase"/>
    <property type="match status" value="2"/>
</dbReference>
<gene>
    <name evidence="3" type="ORF">PgNI_00835</name>
</gene>
<reference evidence="3" key="2">
    <citation type="submission" date="2019-10" db="EMBL/GenBank/DDBJ databases">
        <authorList>
            <consortium name="NCBI Genome Project"/>
        </authorList>
    </citation>
    <scope>NUCLEOTIDE SEQUENCE</scope>
    <source>
        <strain evidence="3">NI907</strain>
    </source>
</reference>
<reference evidence="3" key="3">
    <citation type="submission" date="2025-08" db="UniProtKB">
        <authorList>
            <consortium name="RefSeq"/>
        </authorList>
    </citation>
    <scope>IDENTIFICATION</scope>
    <source>
        <strain evidence="3">NI907</strain>
    </source>
</reference>
<dbReference type="SUPFAM" id="SSF50978">
    <property type="entry name" value="WD40 repeat-like"/>
    <property type="match status" value="1"/>
</dbReference>
<dbReference type="RefSeq" id="XP_030986439.1">
    <property type="nucleotide sequence ID" value="XM_031120912.1"/>
</dbReference>
<dbReference type="InterPro" id="IPR001680">
    <property type="entry name" value="WD40_rpt"/>
</dbReference>
<dbReference type="SMART" id="SM00320">
    <property type="entry name" value="WD40"/>
    <property type="match status" value="5"/>
</dbReference>
<dbReference type="PANTHER" id="PTHR44675">
    <property type="entry name" value="PAK1 INTERACTING PROTEIN 1"/>
    <property type="match status" value="1"/>
</dbReference>
<dbReference type="Proteomes" id="UP000515153">
    <property type="component" value="Unplaced"/>
</dbReference>
<feature type="region of interest" description="Disordered" evidence="1">
    <location>
        <begin position="1"/>
        <end position="36"/>
    </location>
</feature>
<name>A0A6P8BH87_PYRGI</name>
<dbReference type="KEGG" id="pgri:PgNI_00835"/>
<organism evidence="2 3">
    <name type="scientific">Pyricularia grisea</name>
    <name type="common">Crabgrass-specific blast fungus</name>
    <name type="synonym">Magnaporthe grisea</name>
    <dbReference type="NCBI Taxonomy" id="148305"/>
    <lineage>
        <taxon>Eukaryota</taxon>
        <taxon>Fungi</taxon>
        <taxon>Dikarya</taxon>
        <taxon>Ascomycota</taxon>
        <taxon>Pezizomycotina</taxon>
        <taxon>Sordariomycetes</taxon>
        <taxon>Sordariomycetidae</taxon>
        <taxon>Magnaporthales</taxon>
        <taxon>Pyriculariaceae</taxon>
        <taxon>Pyricularia</taxon>
    </lineage>
</organism>
<feature type="compositionally biased region" description="Acidic residues" evidence="1">
    <location>
        <begin position="478"/>
        <end position="502"/>
    </location>
</feature>
<dbReference type="GeneID" id="41955826"/>
<dbReference type="PANTHER" id="PTHR44675:SF1">
    <property type="entry name" value="P21-ACTIVATED PROTEIN KINASE-INTERACTING PROTEIN 1"/>
    <property type="match status" value="1"/>
</dbReference>
<dbReference type="InterPro" id="IPR051959">
    <property type="entry name" value="PAK1-Kinase_Regulator"/>
</dbReference>
<feature type="region of interest" description="Disordered" evidence="1">
    <location>
        <begin position="365"/>
        <end position="384"/>
    </location>
</feature>
<accession>A0A6P8BH87</accession>
<dbReference type="InterPro" id="IPR015943">
    <property type="entry name" value="WD40/YVTN_repeat-like_dom_sf"/>
</dbReference>
<evidence type="ECO:0000313" key="3">
    <source>
        <dbReference type="RefSeq" id="XP_030986439.1"/>
    </source>
</evidence>
<protein>
    <submittedName>
        <fullName evidence="3">Uncharacterized protein</fullName>
    </submittedName>
</protein>
<evidence type="ECO:0000256" key="1">
    <source>
        <dbReference type="SAM" id="MobiDB-lite"/>
    </source>
</evidence>
<evidence type="ECO:0000313" key="2">
    <source>
        <dbReference type="Proteomes" id="UP000515153"/>
    </source>
</evidence>
<dbReference type="InterPro" id="IPR036322">
    <property type="entry name" value="WD40_repeat_dom_sf"/>
</dbReference>
<feature type="region of interest" description="Disordered" evidence="1">
    <location>
        <begin position="472"/>
        <end position="502"/>
    </location>
</feature>
<sequence>MAKRKREAAAAALKTAEPEQQQTTKRAKAVRPTPEEPDVVVQIVTGSYDRTLHGFTATIRGGKEGDKVDFADTFLFDAHNSAVKCLALSHPSAPAPGQGQRVMLATGGTDERINVYNISAHPPKQSAEQDLISSLAPRPVAENPQNRELGTLLHHSSTITKLSFPTRSKLLSSSEDSTIAITRTRDWSLLSAIKVPIPKAYGRPSGDTAPMGGTPAGVNDFAVHPSLKVMISVSKGERSMRLWNLVTGKKAGVLNFGKDVLHEIGEAKYNMGEGRSVVWGTCDGEDEFAVGFDREVLVYGMDGTPKCRVMGSLKTKVHKVQYLQWNANKDSEKDGKKDSKKGDDVSFLAVSTEDGRICFFSTKSEDLNQPQDGEGKDGAKKTEHLPTAKLLGSVGGKDSGVTSRIKDFVVLAGTENVQQKHRVVVAGSSDGKVHVWKVERKCLVSGKGSIGKKLGSYETQNRITCLTAFEMIPRPEGLDDEGEEEEEEVESGEELDSEDGEK</sequence>
<keyword evidence="2" id="KW-1185">Reference proteome</keyword>
<dbReference type="AlphaFoldDB" id="A0A6P8BH87"/>
<reference evidence="3" key="1">
    <citation type="journal article" date="2019" name="Mol. Biol. Evol.">
        <title>Blast fungal genomes show frequent chromosomal changes, gene gains and losses, and effector gene turnover.</title>
        <authorList>
            <person name="Gomez Luciano L.B."/>
            <person name="Jason Tsai I."/>
            <person name="Chuma I."/>
            <person name="Tosa Y."/>
            <person name="Chen Y.H."/>
            <person name="Li J.Y."/>
            <person name="Li M.Y."/>
            <person name="Jade Lu M.Y."/>
            <person name="Nakayashiki H."/>
            <person name="Li W.H."/>
        </authorList>
    </citation>
    <scope>NUCLEOTIDE SEQUENCE</scope>
    <source>
        <strain evidence="3">NI907</strain>
    </source>
</reference>